<feature type="region of interest" description="Disordered" evidence="1">
    <location>
        <begin position="1"/>
        <end position="49"/>
    </location>
</feature>
<name>R7YVU2_CONA1</name>
<dbReference type="eggNOG" id="ENOG502QWMU">
    <property type="taxonomic scope" value="Eukaryota"/>
</dbReference>
<accession>R7YVU2</accession>
<dbReference type="STRING" id="1168221.R7YVU2"/>
<dbReference type="Proteomes" id="UP000016924">
    <property type="component" value="Unassembled WGS sequence"/>
</dbReference>
<feature type="compositionally biased region" description="Basic and acidic residues" evidence="1">
    <location>
        <begin position="290"/>
        <end position="300"/>
    </location>
</feature>
<feature type="compositionally biased region" description="Polar residues" evidence="1">
    <location>
        <begin position="18"/>
        <end position="31"/>
    </location>
</feature>
<dbReference type="InterPro" id="IPR053006">
    <property type="entry name" value="Meiosis_regulatory"/>
</dbReference>
<feature type="compositionally biased region" description="Low complexity" evidence="1">
    <location>
        <begin position="360"/>
        <end position="377"/>
    </location>
</feature>
<dbReference type="AlphaFoldDB" id="R7YVU2"/>
<dbReference type="HOGENOM" id="CLU_024511_1_0_1"/>
<feature type="compositionally biased region" description="Low complexity" evidence="1">
    <location>
        <begin position="36"/>
        <end position="49"/>
    </location>
</feature>
<sequence>MPFIPHTPEALLPRSDSKNPATTCKGITSSGRPCRRALAPPKASRRSSASALGGVLAVAPHEGDGEAGAAAAFFCWQHKDQAERLANTHAEGRAGQETAKTNVVPLQERSSIDTLVARLGVLEVEDNSTTTRGKQKRERRSNQELPSHQPSRRVERPPTWDSVRGPLIAVSEETVAEVARPVPRRLPVQQPARRKKPGFWASLCCFGNADDDYIEVVRHRKRIQPPDKPEMTFAPPSKPSAPTAHRGERRSQSAVHDFGVPNRPEGSSRRDSARGPAAQVPAPTRPGTMTDREPLREKPVRPLNHQRPSETTNLLSLIPHHLSPQTTSALLNELAKPISPHDDEGYIYIFWLTDSAAPTPPSDAASSLLSPSPARPGAGRRRVSDVLSDYSSSNGRMDDETKHQTSIAVFPNGLVNAVTACL</sequence>
<dbReference type="OMA" id="AAAYFCW"/>
<dbReference type="GeneID" id="19902516"/>
<protein>
    <submittedName>
        <fullName evidence="2">Uncharacterized protein</fullName>
    </submittedName>
</protein>
<reference evidence="3" key="1">
    <citation type="submission" date="2012-06" db="EMBL/GenBank/DDBJ databases">
        <title>The genome sequence of Coniosporium apollinis CBS 100218.</title>
        <authorList>
            <consortium name="The Broad Institute Genome Sequencing Platform"/>
            <person name="Cuomo C."/>
            <person name="Gorbushina A."/>
            <person name="Noack S."/>
            <person name="Walker B."/>
            <person name="Young S.K."/>
            <person name="Zeng Q."/>
            <person name="Gargeya S."/>
            <person name="Fitzgerald M."/>
            <person name="Haas B."/>
            <person name="Abouelleil A."/>
            <person name="Alvarado L."/>
            <person name="Arachchi H.M."/>
            <person name="Berlin A.M."/>
            <person name="Chapman S.B."/>
            <person name="Goldberg J."/>
            <person name="Griggs A."/>
            <person name="Gujja S."/>
            <person name="Hansen M."/>
            <person name="Howarth C."/>
            <person name="Imamovic A."/>
            <person name="Larimer J."/>
            <person name="McCowan C."/>
            <person name="Montmayeur A."/>
            <person name="Murphy C."/>
            <person name="Neiman D."/>
            <person name="Pearson M."/>
            <person name="Priest M."/>
            <person name="Roberts A."/>
            <person name="Saif S."/>
            <person name="Shea T."/>
            <person name="Sisk P."/>
            <person name="Sykes S."/>
            <person name="Wortman J."/>
            <person name="Nusbaum C."/>
            <person name="Birren B."/>
        </authorList>
    </citation>
    <scope>NUCLEOTIDE SEQUENCE [LARGE SCALE GENOMIC DNA]</scope>
    <source>
        <strain evidence="3">CBS 100218</strain>
    </source>
</reference>
<feature type="region of interest" description="Disordered" evidence="1">
    <location>
        <begin position="360"/>
        <end position="383"/>
    </location>
</feature>
<gene>
    <name evidence="2" type="ORF">W97_05205</name>
</gene>
<proteinExistence type="predicted"/>
<dbReference type="EMBL" id="JH767577">
    <property type="protein sequence ID" value="EON65963.1"/>
    <property type="molecule type" value="Genomic_DNA"/>
</dbReference>
<evidence type="ECO:0000256" key="1">
    <source>
        <dbReference type="SAM" id="MobiDB-lite"/>
    </source>
</evidence>
<keyword evidence="3" id="KW-1185">Reference proteome</keyword>
<organism evidence="2 3">
    <name type="scientific">Coniosporium apollinis (strain CBS 100218)</name>
    <name type="common">Rock-inhabiting black yeast</name>
    <dbReference type="NCBI Taxonomy" id="1168221"/>
    <lineage>
        <taxon>Eukaryota</taxon>
        <taxon>Fungi</taxon>
        <taxon>Dikarya</taxon>
        <taxon>Ascomycota</taxon>
        <taxon>Pezizomycotina</taxon>
        <taxon>Dothideomycetes</taxon>
        <taxon>Dothideomycetes incertae sedis</taxon>
        <taxon>Coniosporium</taxon>
    </lineage>
</organism>
<dbReference type="PANTHER" id="PTHR28094">
    <property type="entry name" value="MEIOTICALLY UP-REGULATED GENE 113 PROTEIN"/>
    <property type="match status" value="1"/>
</dbReference>
<evidence type="ECO:0000313" key="3">
    <source>
        <dbReference type="Proteomes" id="UP000016924"/>
    </source>
</evidence>
<feature type="region of interest" description="Disordered" evidence="1">
    <location>
        <begin position="222"/>
        <end position="308"/>
    </location>
</feature>
<evidence type="ECO:0000313" key="2">
    <source>
        <dbReference type="EMBL" id="EON65963.1"/>
    </source>
</evidence>
<dbReference type="RefSeq" id="XP_007781280.1">
    <property type="nucleotide sequence ID" value="XM_007783090.1"/>
</dbReference>
<dbReference type="OrthoDB" id="2417614at2759"/>
<feature type="region of interest" description="Disordered" evidence="1">
    <location>
        <begin position="126"/>
        <end position="162"/>
    </location>
</feature>
<dbReference type="PANTHER" id="PTHR28094:SF2">
    <property type="entry name" value="BACTERIOPHAGE T5 ORF172 DNA-BINDING DOMAIN-CONTAINING PROTEIN"/>
    <property type="match status" value="1"/>
</dbReference>